<dbReference type="Pfam" id="PF08455">
    <property type="entry name" value="SNF2_assoc"/>
    <property type="match status" value="1"/>
</dbReference>
<dbReference type="InterPro" id="IPR049730">
    <property type="entry name" value="SNF2/RAD54-like_C"/>
</dbReference>
<keyword evidence="2" id="KW-0862">Zinc</keyword>
<evidence type="ECO:0000256" key="2">
    <source>
        <dbReference type="PROSITE-ProRule" id="PRU00325"/>
    </source>
</evidence>
<name>A0A916RUZ0_9BACI</name>
<keyword evidence="6" id="KW-0067">ATP-binding</keyword>
<dbReference type="Pfam" id="PF00271">
    <property type="entry name" value="Helicase_C"/>
    <property type="match status" value="1"/>
</dbReference>
<dbReference type="InterPro" id="IPR013663">
    <property type="entry name" value="Helicase_SWF/SNF/SWI_bac"/>
</dbReference>
<reference evidence="6" key="2">
    <citation type="submission" date="2020-09" db="EMBL/GenBank/DDBJ databases">
        <authorList>
            <person name="Sun Q."/>
            <person name="Zhou Y."/>
        </authorList>
    </citation>
    <scope>NUCLEOTIDE SEQUENCE</scope>
    <source>
        <strain evidence="6">CGMCC 1.12408</strain>
    </source>
</reference>
<keyword evidence="6" id="KW-0547">Nucleotide-binding</keyword>
<dbReference type="GO" id="GO:0004386">
    <property type="term" value="F:helicase activity"/>
    <property type="evidence" value="ECO:0007669"/>
    <property type="project" value="UniProtKB-KW"/>
</dbReference>
<dbReference type="AlphaFoldDB" id="A0A916RUZ0"/>
<dbReference type="PANTHER" id="PTHR10799">
    <property type="entry name" value="SNF2/RAD54 HELICASE FAMILY"/>
    <property type="match status" value="1"/>
</dbReference>
<evidence type="ECO:0000256" key="1">
    <source>
        <dbReference type="ARBA" id="ARBA00022801"/>
    </source>
</evidence>
<reference evidence="6" key="1">
    <citation type="journal article" date="2014" name="Int. J. Syst. Evol. Microbiol.">
        <title>Complete genome sequence of Corynebacterium casei LMG S-19264T (=DSM 44701T), isolated from a smear-ripened cheese.</title>
        <authorList>
            <consortium name="US DOE Joint Genome Institute (JGI-PGF)"/>
            <person name="Walter F."/>
            <person name="Albersmeier A."/>
            <person name="Kalinowski J."/>
            <person name="Ruckert C."/>
        </authorList>
    </citation>
    <scope>NUCLEOTIDE SEQUENCE</scope>
    <source>
        <strain evidence="6">CGMCC 1.12408</strain>
    </source>
</reference>
<dbReference type="InterPro" id="IPR000330">
    <property type="entry name" value="SNF2_N"/>
</dbReference>
<dbReference type="GO" id="GO:0016787">
    <property type="term" value="F:hydrolase activity"/>
    <property type="evidence" value="ECO:0007669"/>
    <property type="project" value="UniProtKB-KW"/>
</dbReference>
<dbReference type="PROSITE" id="PS51192">
    <property type="entry name" value="HELICASE_ATP_BIND_1"/>
    <property type="match status" value="1"/>
</dbReference>
<dbReference type="Proteomes" id="UP000613512">
    <property type="component" value="Unassembled WGS sequence"/>
</dbReference>
<dbReference type="InterPro" id="IPR027417">
    <property type="entry name" value="P-loop_NTPase"/>
</dbReference>
<evidence type="ECO:0000313" key="7">
    <source>
        <dbReference type="Proteomes" id="UP000613512"/>
    </source>
</evidence>
<gene>
    <name evidence="6" type="ORF">GCM10008025_14550</name>
</gene>
<dbReference type="SMART" id="SM00487">
    <property type="entry name" value="DEXDc"/>
    <property type="match status" value="1"/>
</dbReference>
<feature type="domain" description="Helicase ATP-binding" evidence="4">
    <location>
        <begin position="621"/>
        <end position="784"/>
    </location>
</feature>
<evidence type="ECO:0000259" key="4">
    <source>
        <dbReference type="PROSITE" id="PS51192"/>
    </source>
</evidence>
<organism evidence="6 7">
    <name type="scientific">Ornithinibacillus halotolerans</name>
    <dbReference type="NCBI Taxonomy" id="1274357"/>
    <lineage>
        <taxon>Bacteria</taxon>
        <taxon>Bacillati</taxon>
        <taxon>Bacillota</taxon>
        <taxon>Bacilli</taxon>
        <taxon>Bacillales</taxon>
        <taxon>Bacillaceae</taxon>
        <taxon>Ornithinibacillus</taxon>
    </lineage>
</organism>
<dbReference type="GO" id="GO:0008270">
    <property type="term" value="F:zinc ion binding"/>
    <property type="evidence" value="ECO:0007669"/>
    <property type="project" value="UniProtKB-KW"/>
</dbReference>
<keyword evidence="1" id="KW-0378">Hydrolase</keyword>
<dbReference type="EMBL" id="BMEY01000006">
    <property type="protein sequence ID" value="GGA71768.1"/>
    <property type="molecule type" value="Genomic_DNA"/>
</dbReference>
<dbReference type="PROSITE" id="PS51194">
    <property type="entry name" value="HELICASE_CTER"/>
    <property type="match status" value="1"/>
</dbReference>
<proteinExistence type="predicted"/>
<protein>
    <submittedName>
        <fullName evidence="6">Helicase SNF</fullName>
    </submittedName>
</protein>
<feature type="domain" description="Helicase C-terminal" evidence="5">
    <location>
        <begin position="894"/>
        <end position="1056"/>
    </location>
</feature>
<dbReference type="InterPro" id="IPR001650">
    <property type="entry name" value="Helicase_C-like"/>
</dbReference>
<dbReference type="CDD" id="cd18793">
    <property type="entry name" value="SF2_C_SNF"/>
    <property type="match status" value="1"/>
</dbReference>
<keyword evidence="2" id="KW-0863">Zinc-finger</keyword>
<dbReference type="GO" id="GO:0005524">
    <property type="term" value="F:ATP binding"/>
    <property type="evidence" value="ECO:0007669"/>
    <property type="project" value="InterPro"/>
</dbReference>
<keyword evidence="6" id="KW-0347">Helicase</keyword>
<dbReference type="Pfam" id="PF04434">
    <property type="entry name" value="SWIM"/>
    <property type="match status" value="1"/>
</dbReference>
<dbReference type="Gene3D" id="3.40.50.10810">
    <property type="entry name" value="Tandem AAA-ATPase domain"/>
    <property type="match status" value="1"/>
</dbReference>
<feature type="domain" description="SWIM-type" evidence="3">
    <location>
        <begin position="51"/>
        <end position="89"/>
    </location>
</feature>
<keyword evidence="2" id="KW-0479">Metal-binding</keyword>
<dbReference type="InterPro" id="IPR038718">
    <property type="entry name" value="SNF2-like_sf"/>
</dbReference>
<dbReference type="PROSITE" id="PS50966">
    <property type="entry name" value="ZF_SWIM"/>
    <property type="match status" value="1"/>
</dbReference>
<evidence type="ECO:0000259" key="5">
    <source>
        <dbReference type="PROSITE" id="PS51194"/>
    </source>
</evidence>
<dbReference type="RefSeq" id="WP_188384009.1">
    <property type="nucleotide sequence ID" value="NZ_BMEY01000006.1"/>
</dbReference>
<comment type="caution">
    <text evidence="6">The sequence shown here is derived from an EMBL/GenBank/DDBJ whole genome shotgun (WGS) entry which is preliminary data.</text>
</comment>
<keyword evidence="7" id="KW-1185">Reference proteome</keyword>
<evidence type="ECO:0000259" key="3">
    <source>
        <dbReference type="PROSITE" id="PS50966"/>
    </source>
</evidence>
<dbReference type="SUPFAM" id="SSF52540">
    <property type="entry name" value="P-loop containing nucleoside triphosphate hydrolases"/>
    <property type="match status" value="2"/>
</dbReference>
<sequence>MQLKLNQKQIQERCGVVSYKRGEAFYRNGKVTMEEVKEDGLFAIVHGAENFEVHLTKEEKDITATCTCPTLSSFSKDCQHVAAVLIAWNDKQQEMVVEHETDPLYDEITDGLLEIFESTPFRKSGEQIHFENRQVLKTSILCKVVEQKGNQPMFGIELSIESERIQNIRDLLIHIKQGRSYEIKKTLTYDPSIYYIDRRTDEVIQQLILIMDDERIIQPITNQREASTIIVPASAWKRMEPLLLQAPHVNVHYNGKRHVGFHLSDEELPLTFEFTGNEETGFQLLVQGLSDLVILKDYDTVLSNGKLVVVKRDEAERLFELKRMLDKSNSNAIKIPREHLKYYMEKLLPNLRKMGAVHLSGEITAKLKKTPLQAKLYLDRIKNRLLAGLEFHYENVVINPLENQHPKIGSMIIRDMEKEEAILQLMDESKFSETESGYYIQNEEIEYNFLHHQLPKLQKYVQVYATTAVRLRILPKTTIPKIKIRHYREKNHLLEFTFQIDGIPESEIKEILAALEEKRKYYRLRDGTLFSLETREMEEIRRFMQAVPVQDDEWEKQFEVPIVEGLRLLNVFGDSNAISLEASFREFLDKIQHPEKLDVDIPTAMEGVLYNYQKHGFKWMKTLAHYGFGGILADDMGLGKTIQSIAFIVSELENIRESGKPALIVCPSSVTYNWQSEMMKFAPDIQMIIMDGNKSMRAKLQSELEGIDVLITSYPLLRSDLRWYEEQEFHVVFFDEAQMFKNVLTQTARAVKRINATHRFALTGTPMENALEELWAIFHVVFPELFLGLREYSELTNKQIARRIRPFMLRRVKEDILDELPEKRETIDQSELFPEQKKLYASYLAKLKHKTLKHLDKDTIRKNRIRILAGLTRLRQICCHPALFVDGYEGSSAKFEQMMRIVEEAKSSGRRMLVFSQFTKMLHLIGNELNELGIEHFYLDGQTPSDERLELCNRFNGGERDVFLISLKAGGTGLNLTGADTVVFYDSWWNPAVEEQAADRAHRIGQKHIVQVIKLVAKGTIEEKMNELQDRKRHLIEEVIDPTEERNITLTEEDIKELLG</sequence>
<dbReference type="SMART" id="SM00490">
    <property type="entry name" value="HELICc"/>
    <property type="match status" value="1"/>
</dbReference>
<dbReference type="InterPro" id="IPR014001">
    <property type="entry name" value="Helicase_ATP-bd"/>
</dbReference>
<dbReference type="FunFam" id="3.40.50.300:FF:000533">
    <property type="entry name" value="Helicase, Snf2 family"/>
    <property type="match status" value="1"/>
</dbReference>
<dbReference type="InterPro" id="IPR007527">
    <property type="entry name" value="Znf_SWIM"/>
</dbReference>
<dbReference type="Gene3D" id="3.40.50.300">
    <property type="entry name" value="P-loop containing nucleotide triphosphate hydrolases"/>
    <property type="match status" value="1"/>
</dbReference>
<accession>A0A916RUZ0</accession>
<dbReference type="Pfam" id="PF00176">
    <property type="entry name" value="SNF2-rel_dom"/>
    <property type="match status" value="1"/>
</dbReference>
<evidence type="ECO:0000313" key="6">
    <source>
        <dbReference type="EMBL" id="GGA71768.1"/>
    </source>
</evidence>